<dbReference type="PANTHER" id="PTHR23221:SF7">
    <property type="entry name" value="PHOSPHATIDYLINOSITOL-GLYCAN-SPECIFIC PHOSPHOLIPASE D"/>
    <property type="match status" value="1"/>
</dbReference>
<keyword evidence="2" id="KW-0677">Repeat</keyword>
<dbReference type="InterPro" id="IPR028994">
    <property type="entry name" value="Integrin_alpha_N"/>
</dbReference>
<evidence type="ECO:0000256" key="2">
    <source>
        <dbReference type="ARBA" id="ARBA00022737"/>
    </source>
</evidence>
<evidence type="ECO:0000256" key="4">
    <source>
        <dbReference type="ARBA" id="ARBA00023180"/>
    </source>
</evidence>
<dbReference type="GO" id="GO:0016787">
    <property type="term" value="F:hydrolase activity"/>
    <property type="evidence" value="ECO:0007669"/>
    <property type="project" value="UniProtKB-KW"/>
</dbReference>
<dbReference type="SMART" id="SM00191">
    <property type="entry name" value="Int_alpha"/>
    <property type="match status" value="5"/>
</dbReference>
<dbReference type="OrthoDB" id="344301at2"/>
<dbReference type="InterPro" id="IPR013519">
    <property type="entry name" value="Int_alpha_beta-p"/>
</dbReference>
<dbReference type="SUPFAM" id="SSF69318">
    <property type="entry name" value="Integrin alpha N-terminal domain"/>
    <property type="match status" value="1"/>
</dbReference>
<organism evidence="6 7">
    <name type="scientific">Sphaerisporangium album</name>
    <dbReference type="NCBI Taxonomy" id="509200"/>
    <lineage>
        <taxon>Bacteria</taxon>
        <taxon>Bacillati</taxon>
        <taxon>Actinomycetota</taxon>
        <taxon>Actinomycetes</taxon>
        <taxon>Streptosporangiales</taxon>
        <taxon>Streptosporangiaceae</taxon>
        <taxon>Sphaerisporangium</taxon>
    </lineage>
</organism>
<dbReference type="Proteomes" id="UP000253094">
    <property type="component" value="Unassembled WGS sequence"/>
</dbReference>
<keyword evidence="4" id="KW-0325">Glycoprotein</keyword>
<gene>
    <name evidence="6" type="ORF">DQ384_01875</name>
</gene>
<dbReference type="InterPro" id="IPR013517">
    <property type="entry name" value="FG-GAP"/>
</dbReference>
<keyword evidence="1 5" id="KW-0732">Signal</keyword>
<dbReference type="EMBL" id="QOIL01000001">
    <property type="protein sequence ID" value="RCG33207.1"/>
    <property type="molecule type" value="Genomic_DNA"/>
</dbReference>
<accession>A0A367FU22</accession>
<evidence type="ECO:0000256" key="1">
    <source>
        <dbReference type="ARBA" id="ARBA00022729"/>
    </source>
</evidence>
<protein>
    <recommendedName>
        <fullName evidence="8">VCBS repeat-containing protein</fullName>
    </recommendedName>
</protein>
<sequence length="516" mass="50844">MSGSKETIRSMRASRASCLLATAALAAAGLHAPVPASAASAVTRGSVSGTRMGPAVPILPVVATAPATSARAGAACGAPDLAVAAPYDTVDGQARAGTVTLYRNGKKTAVLAQGSGGVGDTPERGDSFGSAVVTGDFDGDGCADLAIGASEEFAGTPVPDGADGNGIVHLLRGTARGLVPAGTLEVTRLGRTRDTDRFGAALAAADLDGDGDDELAVGIPGLEEGGGVGVFGLNGRAMPGKGTLITQATPWVAQEHTETDQFGAALAAGDFDGDGRAELAIGAPGENIGTTSGAGAVTIADLRARQAGVYTQNSPGMAGEAEKWDNLGAALASGDFDHDGRDDLAVGVPGEGLDSLQDGPMYGNGAVHVLYGTRRGLTAIGSEFWSRKTKGIKGRSLNTDRLGSALAAGDLNGDGDAELAIGLPGAGQVLVLAGTRSGGLTANHHVFVSGRAGHPGDLFGSSLAITGSRLVVGSPGAARVTVIPSSVRIGSYAGLRTGGARTLTGGAKGLFGFAVS</sequence>
<reference evidence="6 7" key="1">
    <citation type="submission" date="2018-06" db="EMBL/GenBank/DDBJ databases">
        <title>Sphaerisporangium craniellae sp. nov., isolated from a marine sponge in the South China Sea.</title>
        <authorList>
            <person name="Li L."/>
        </authorList>
    </citation>
    <scope>NUCLEOTIDE SEQUENCE [LARGE SCALE GENOMIC DNA]</scope>
    <source>
        <strain evidence="6 7">CCTCC AA 208026</strain>
    </source>
</reference>
<dbReference type="GO" id="GO:0008305">
    <property type="term" value="C:integrin complex"/>
    <property type="evidence" value="ECO:0007669"/>
    <property type="project" value="InterPro"/>
</dbReference>
<keyword evidence="3" id="KW-0378">Hydrolase</keyword>
<comment type="caution">
    <text evidence="6">The sequence shown here is derived from an EMBL/GenBank/DDBJ whole genome shotgun (WGS) entry which is preliminary data.</text>
</comment>
<dbReference type="Gene3D" id="2.130.10.130">
    <property type="entry name" value="Integrin alpha, N-terminal"/>
    <property type="match status" value="3"/>
</dbReference>
<dbReference type="PANTHER" id="PTHR23221">
    <property type="entry name" value="GLYCOSYLPHOSPHATIDYLINOSITOL PHOSPHOLIPASE D"/>
    <property type="match status" value="1"/>
</dbReference>
<dbReference type="PROSITE" id="PS51470">
    <property type="entry name" value="FG_GAP"/>
    <property type="match status" value="3"/>
</dbReference>
<evidence type="ECO:0000313" key="7">
    <source>
        <dbReference type="Proteomes" id="UP000253094"/>
    </source>
</evidence>
<evidence type="ECO:0008006" key="8">
    <source>
        <dbReference type="Google" id="ProtNLM"/>
    </source>
</evidence>
<proteinExistence type="predicted"/>
<keyword evidence="7" id="KW-1185">Reference proteome</keyword>
<evidence type="ECO:0000256" key="5">
    <source>
        <dbReference type="SAM" id="SignalP"/>
    </source>
</evidence>
<dbReference type="PRINTS" id="PR01185">
    <property type="entry name" value="INTEGRINA"/>
</dbReference>
<name>A0A367FU22_9ACTN</name>
<dbReference type="Pfam" id="PF01839">
    <property type="entry name" value="FG-GAP"/>
    <property type="match status" value="5"/>
</dbReference>
<dbReference type="AlphaFoldDB" id="A0A367FU22"/>
<feature type="chain" id="PRO_5017034248" description="VCBS repeat-containing protein" evidence="5">
    <location>
        <begin position="39"/>
        <end position="516"/>
    </location>
</feature>
<dbReference type="GO" id="GO:0007155">
    <property type="term" value="P:cell adhesion"/>
    <property type="evidence" value="ECO:0007669"/>
    <property type="project" value="InterPro"/>
</dbReference>
<evidence type="ECO:0000256" key="3">
    <source>
        <dbReference type="ARBA" id="ARBA00022801"/>
    </source>
</evidence>
<dbReference type="InterPro" id="IPR000413">
    <property type="entry name" value="Integrin_alpha"/>
</dbReference>
<evidence type="ECO:0000313" key="6">
    <source>
        <dbReference type="EMBL" id="RCG33207.1"/>
    </source>
</evidence>
<feature type="signal peptide" evidence="5">
    <location>
        <begin position="1"/>
        <end position="38"/>
    </location>
</feature>